<comment type="similarity">
    <text evidence="10">Belongs to the G-protein coupled receptor 1 family. Vasopressin/oxytocin receptor subfamily.</text>
</comment>
<dbReference type="SMART" id="SM01381">
    <property type="entry name" value="7TM_GPCR_Srsx"/>
    <property type="match status" value="1"/>
</dbReference>
<organism evidence="13 14">
    <name type="scientific">Holothuria leucospilota</name>
    <name type="common">Black long sea cucumber</name>
    <name type="synonym">Mertensiothuria leucospilota</name>
    <dbReference type="NCBI Taxonomy" id="206669"/>
    <lineage>
        <taxon>Eukaryota</taxon>
        <taxon>Metazoa</taxon>
        <taxon>Echinodermata</taxon>
        <taxon>Eleutherozoa</taxon>
        <taxon>Echinozoa</taxon>
        <taxon>Holothuroidea</taxon>
        <taxon>Aspidochirotacea</taxon>
        <taxon>Aspidochirotida</taxon>
        <taxon>Holothuriidae</taxon>
        <taxon>Holothuria</taxon>
    </lineage>
</organism>
<keyword evidence="8 10" id="KW-0325">Glycoprotein</keyword>
<feature type="transmembrane region" description="Helical" evidence="10">
    <location>
        <begin position="125"/>
        <end position="146"/>
    </location>
</feature>
<dbReference type="PRINTS" id="PR00896">
    <property type="entry name" value="VASOPRESSINR"/>
</dbReference>
<sequence>MANESSRSTPSSPLFDDLMLTYADTLSADDGILPATTTKNEHDNRLDDERALQLAILWTMFVLIFVGNGLVLLALFSVRHKKSRLNFFVKHLAIADVLVGLVNVLPEIILRHKDGFNAGTLMCKIKSFVGAFVVYASVYQMVALSLDRFFAIVFPMDFMASRRRSTLMAAAAWILPGFMASTSLILFVSIDVHGTTQCVPPALMEPGSWKYKIYSVYVVSITFLIPLLILSVCYGTMISVIWRRGKTMAPPMKSDKNANSGGVKYTGLHKKAKQDDNNFKHRSSSRGLIPRAKIKTVKMTICIVIAYILCWIPSSVFYTCEAFGLLKPSRDPKHAIYWVALISQNLVYLNSATNPFIYGFFSSNICKELRRYYIIREMLKVMPCCRANQPGYGRSYTGTVMTEFNSHTTAGYDNNHRLNHAASSNEEKSVRETSHI</sequence>
<keyword evidence="6 10" id="KW-0472">Membrane</keyword>
<dbReference type="PROSITE" id="PS50262">
    <property type="entry name" value="G_PROTEIN_RECEP_F1_2"/>
    <property type="match status" value="1"/>
</dbReference>
<name>A0A9Q1B9G5_HOLLE</name>
<keyword evidence="4 10" id="KW-1133">Transmembrane helix</keyword>
<dbReference type="InterPro" id="IPR017452">
    <property type="entry name" value="GPCR_Rhodpsn_7TM"/>
</dbReference>
<evidence type="ECO:0000313" key="13">
    <source>
        <dbReference type="EMBL" id="KAJ8019446.1"/>
    </source>
</evidence>
<evidence type="ECO:0000256" key="7">
    <source>
        <dbReference type="ARBA" id="ARBA00023170"/>
    </source>
</evidence>
<feature type="transmembrane region" description="Helical" evidence="10">
    <location>
        <begin position="55"/>
        <end position="75"/>
    </location>
</feature>
<dbReference type="GO" id="GO:0008188">
    <property type="term" value="F:neuropeptide receptor activity"/>
    <property type="evidence" value="ECO:0007669"/>
    <property type="project" value="InterPro"/>
</dbReference>
<comment type="subcellular location">
    <subcellularLocation>
        <location evidence="1 10">Cell membrane</location>
        <topology evidence="1 10">Multi-pass membrane protein</topology>
    </subcellularLocation>
</comment>
<reference evidence="13" key="1">
    <citation type="submission" date="2021-10" db="EMBL/GenBank/DDBJ databases">
        <title>Tropical sea cucumber genome reveals ecological adaptation and Cuvierian tubules defense mechanism.</title>
        <authorList>
            <person name="Chen T."/>
        </authorList>
    </citation>
    <scope>NUCLEOTIDE SEQUENCE</scope>
    <source>
        <strain evidence="13">Nanhai2018</strain>
        <tissue evidence="13">Muscle</tissue>
    </source>
</reference>
<keyword evidence="14" id="KW-1185">Reference proteome</keyword>
<dbReference type="AlphaFoldDB" id="A0A9Q1B9G5"/>
<keyword evidence="3 10" id="KW-0812">Transmembrane</keyword>
<evidence type="ECO:0000256" key="11">
    <source>
        <dbReference type="SAM" id="MobiDB-lite"/>
    </source>
</evidence>
<accession>A0A9Q1B9G5</accession>
<keyword evidence="9 10" id="KW-0807">Transducer</keyword>
<comment type="caution">
    <text evidence="13">The sequence shown here is derived from an EMBL/GenBank/DDBJ whole genome shotgun (WGS) entry which is preliminary data.</text>
</comment>
<dbReference type="OrthoDB" id="5987909at2759"/>
<dbReference type="Pfam" id="PF00001">
    <property type="entry name" value="7tm_1"/>
    <property type="match status" value="1"/>
</dbReference>
<feature type="compositionally biased region" description="Basic and acidic residues" evidence="11">
    <location>
        <begin position="425"/>
        <end position="436"/>
    </location>
</feature>
<dbReference type="InterPro" id="IPR027294">
    <property type="entry name" value="NPS_rcpt"/>
</dbReference>
<dbReference type="InterPro" id="IPR001817">
    <property type="entry name" value="Vasoprsn_rcpt"/>
</dbReference>
<dbReference type="EMBL" id="JAIZAY010000023">
    <property type="protein sequence ID" value="KAJ8019446.1"/>
    <property type="molecule type" value="Genomic_DNA"/>
</dbReference>
<dbReference type="Proteomes" id="UP001152320">
    <property type="component" value="Chromosome 23"/>
</dbReference>
<dbReference type="PANTHER" id="PTHR24244">
    <property type="entry name" value="NEUROPEPTIDE S RECEPTOR"/>
    <property type="match status" value="1"/>
</dbReference>
<feature type="domain" description="G-protein coupled receptors family 1 profile" evidence="12">
    <location>
        <begin position="67"/>
        <end position="358"/>
    </location>
</feature>
<feature type="transmembrane region" description="Helical" evidence="10">
    <location>
        <begin position="167"/>
        <end position="190"/>
    </location>
</feature>
<evidence type="ECO:0000256" key="5">
    <source>
        <dbReference type="ARBA" id="ARBA00023040"/>
    </source>
</evidence>
<keyword evidence="7 10" id="KW-0675">Receptor</keyword>
<keyword evidence="5 10" id="KW-0297">G-protein coupled receptor</keyword>
<evidence type="ECO:0000256" key="6">
    <source>
        <dbReference type="ARBA" id="ARBA00023136"/>
    </source>
</evidence>
<gene>
    <name evidence="13" type="ORF">HOLleu_41050</name>
</gene>
<evidence type="ECO:0000256" key="9">
    <source>
        <dbReference type="ARBA" id="ARBA00023224"/>
    </source>
</evidence>
<evidence type="ECO:0000313" key="14">
    <source>
        <dbReference type="Proteomes" id="UP001152320"/>
    </source>
</evidence>
<dbReference type="PANTHER" id="PTHR24244:SF1">
    <property type="entry name" value="G-PROTEIN COUPLED RECEPTORS FAMILY 1 PROFILE DOMAIN-CONTAINING PROTEIN"/>
    <property type="match status" value="1"/>
</dbReference>
<evidence type="ECO:0000256" key="1">
    <source>
        <dbReference type="ARBA" id="ARBA00004651"/>
    </source>
</evidence>
<dbReference type="SUPFAM" id="SSF81321">
    <property type="entry name" value="Family A G protein-coupled receptor-like"/>
    <property type="match status" value="1"/>
</dbReference>
<evidence type="ECO:0000256" key="4">
    <source>
        <dbReference type="ARBA" id="ARBA00022989"/>
    </source>
</evidence>
<feature type="transmembrane region" description="Helical" evidence="10">
    <location>
        <begin position="87"/>
        <end position="105"/>
    </location>
</feature>
<dbReference type="GO" id="GO:0005886">
    <property type="term" value="C:plasma membrane"/>
    <property type="evidence" value="ECO:0007669"/>
    <property type="project" value="UniProtKB-SubCell"/>
</dbReference>
<dbReference type="Gene3D" id="1.20.1070.10">
    <property type="entry name" value="Rhodopsin 7-helix transmembrane proteins"/>
    <property type="match status" value="1"/>
</dbReference>
<evidence type="ECO:0000256" key="8">
    <source>
        <dbReference type="ARBA" id="ARBA00023180"/>
    </source>
</evidence>
<dbReference type="InterPro" id="IPR000276">
    <property type="entry name" value="GPCR_Rhodpsn"/>
</dbReference>
<dbReference type="GO" id="GO:0005000">
    <property type="term" value="F:vasopressin receptor activity"/>
    <property type="evidence" value="ECO:0007669"/>
    <property type="project" value="InterPro"/>
</dbReference>
<evidence type="ECO:0000259" key="12">
    <source>
        <dbReference type="PROSITE" id="PS50262"/>
    </source>
</evidence>
<proteinExistence type="inferred from homology"/>
<keyword evidence="2" id="KW-1003">Cell membrane</keyword>
<feature type="transmembrane region" description="Helical" evidence="10">
    <location>
        <begin position="214"/>
        <end position="242"/>
    </location>
</feature>
<feature type="transmembrane region" description="Helical" evidence="10">
    <location>
        <begin position="296"/>
        <end position="316"/>
    </location>
</feature>
<feature type="transmembrane region" description="Helical" evidence="10">
    <location>
        <begin position="336"/>
        <end position="361"/>
    </location>
</feature>
<evidence type="ECO:0000256" key="3">
    <source>
        <dbReference type="ARBA" id="ARBA00022692"/>
    </source>
</evidence>
<feature type="region of interest" description="Disordered" evidence="11">
    <location>
        <begin position="411"/>
        <end position="436"/>
    </location>
</feature>
<evidence type="ECO:0000256" key="2">
    <source>
        <dbReference type="ARBA" id="ARBA00022475"/>
    </source>
</evidence>
<protein>
    <submittedName>
        <fullName evidence="13">Cardioacceleratory peptide receptor</fullName>
    </submittedName>
</protein>
<evidence type="ECO:0000256" key="10">
    <source>
        <dbReference type="RuleBase" id="RU046427"/>
    </source>
</evidence>
<dbReference type="PRINTS" id="PR00237">
    <property type="entry name" value="GPCRRHODOPSN"/>
</dbReference>